<sequence>MSPIEKLPTEIIQHIAELCTWDSAAPENGFPSQVDRQRYRREHEWHPRTYARYHAYFARTSRHFYGILNERLYKRNLTRDPDSCSCVFWAIKNNRLETIQRAHEFGDLSSYRPYVEPIRVPSQDDYTITWDHINVNGVLVPYDHRRPSHLVSPLHDATVRGLSKIVAFLLEVGVAVEKEGSPLEEYPLQIALTEDFEEIAEMLVDHGAYLSQEGFSALPAAYTSGFQGVIETLLQKDDPISLVGKLHLGALSHNLELVTQSTQDSNVNINARDIDGNTALDLAIQATGGIEVVEYLLQRPGIEFDIPNGHGRVPFHVAASSRRTDIVRLLAEMPGFDVNRQTRAGTTALDIAIEVGDRELFAILMEHPGLQYPQAHDMRIFLDTIFFTHDDVTASHFSELLLRECPYNPDLEYDIFMLVISRGYLLTASALLPHMSDFQLFGLGLAGPDGSLPLGPLHYVLMMPHHHQPVLVRELLARGADIEATPTYHPPEAMGDIGFAATPLFYATVFAQSAECMEILIEAGASTTPLVQVGAMRNGEAPLTMSLLSGLFSNAWGEPWRIVDHPILFTHYRDSSIVYGMDELKNRVSMLLQHGATLNNARGCISALDLACNQAARSASCDFLKWLTDTATTNNVDVEHVDSILSQLNWVEDEPVQNVLRGFKGKAAARRKLSLAFDTWSSSHTCSNALSLAVLWVVL</sequence>
<evidence type="ECO:0000256" key="1">
    <source>
        <dbReference type="ARBA" id="ARBA00022737"/>
    </source>
</evidence>
<gene>
    <name evidence="3" type="ORF">CLO192961_LOCUS176511</name>
</gene>
<dbReference type="InterPro" id="IPR036770">
    <property type="entry name" value="Ankyrin_rpt-contain_sf"/>
</dbReference>
<evidence type="ECO:0000313" key="3">
    <source>
        <dbReference type="EMBL" id="VUC25904.1"/>
    </source>
</evidence>
<comment type="caution">
    <text evidence="3">The sequence shown here is derived from an EMBL/GenBank/DDBJ whole genome shotgun (WGS) entry which is preliminary data.</text>
</comment>
<dbReference type="SUPFAM" id="SSF48403">
    <property type="entry name" value="Ankyrin repeat"/>
    <property type="match status" value="1"/>
</dbReference>
<reference evidence="3 4" key="1">
    <citation type="submission" date="2019-06" db="EMBL/GenBank/DDBJ databases">
        <authorList>
            <person name="Broberg M."/>
        </authorList>
    </citation>
    <scope>NUCLEOTIDE SEQUENCE [LARGE SCALE GENOMIC DNA]</scope>
</reference>
<proteinExistence type="predicted"/>
<evidence type="ECO:0000256" key="2">
    <source>
        <dbReference type="ARBA" id="ARBA00023043"/>
    </source>
</evidence>
<evidence type="ECO:0008006" key="5">
    <source>
        <dbReference type="Google" id="ProtNLM"/>
    </source>
</evidence>
<protein>
    <recommendedName>
        <fullName evidence="5">F-box domain-containing protein</fullName>
    </recommendedName>
</protein>
<accession>A0ABY6U4I9</accession>
<dbReference type="Proteomes" id="UP000766486">
    <property type="component" value="Unassembled WGS sequence"/>
</dbReference>
<keyword evidence="2" id="KW-0040">ANK repeat</keyword>
<evidence type="ECO:0000313" key="4">
    <source>
        <dbReference type="Proteomes" id="UP000766486"/>
    </source>
</evidence>
<dbReference type="Pfam" id="PF13857">
    <property type="entry name" value="Ank_5"/>
    <property type="match status" value="1"/>
</dbReference>
<keyword evidence="1" id="KW-0677">Repeat</keyword>
<dbReference type="EMBL" id="CABFNS010000741">
    <property type="protein sequence ID" value="VUC25904.1"/>
    <property type="molecule type" value="Genomic_DNA"/>
</dbReference>
<name>A0ABY6U4I9_BIOOC</name>
<dbReference type="SMART" id="SM00248">
    <property type="entry name" value="ANK"/>
    <property type="match status" value="10"/>
</dbReference>
<dbReference type="Gene3D" id="1.25.40.20">
    <property type="entry name" value="Ankyrin repeat-containing domain"/>
    <property type="match status" value="2"/>
</dbReference>
<keyword evidence="4" id="KW-1185">Reference proteome</keyword>
<organism evidence="3 4">
    <name type="scientific">Bionectria ochroleuca</name>
    <name type="common">Gliocladium roseum</name>
    <dbReference type="NCBI Taxonomy" id="29856"/>
    <lineage>
        <taxon>Eukaryota</taxon>
        <taxon>Fungi</taxon>
        <taxon>Dikarya</taxon>
        <taxon>Ascomycota</taxon>
        <taxon>Pezizomycotina</taxon>
        <taxon>Sordariomycetes</taxon>
        <taxon>Hypocreomycetidae</taxon>
        <taxon>Hypocreales</taxon>
        <taxon>Bionectriaceae</taxon>
        <taxon>Clonostachys</taxon>
    </lineage>
</organism>
<dbReference type="InterPro" id="IPR002110">
    <property type="entry name" value="Ankyrin_rpt"/>
</dbReference>
<dbReference type="PANTHER" id="PTHR24198:SF165">
    <property type="entry name" value="ANKYRIN REPEAT-CONTAINING PROTEIN-RELATED"/>
    <property type="match status" value="1"/>
</dbReference>
<dbReference type="PANTHER" id="PTHR24198">
    <property type="entry name" value="ANKYRIN REPEAT AND PROTEIN KINASE DOMAIN-CONTAINING PROTEIN"/>
    <property type="match status" value="1"/>
</dbReference>